<reference evidence="8 9" key="1">
    <citation type="submission" date="2021-04" db="EMBL/GenBank/DDBJ databases">
        <authorList>
            <person name="Bliznina A."/>
        </authorList>
    </citation>
    <scope>NUCLEOTIDE SEQUENCE [LARGE SCALE GENOMIC DNA]</scope>
</reference>
<dbReference type="PANTHER" id="PTHR20935">
    <property type="entry name" value="PHOSPHOGLYCERATE MUTASE-RELATED"/>
    <property type="match status" value="1"/>
</dbReference>
<comment type="similarity">
    <text evidence="1">Belongs to the phosphoglycerate mutase family. BPG-dependent PGAM subfamily.</text>
</comment>
<evidence type="ECO:0000256" key="6">
    <source>
        <dbReference type="ARBA" id="ARBA00040722"/>
    </source>
</evidence>
<evidence type="ECO:0000256" key="4">
    <source>
        <dbReference type="ARBA" id="ARBA00022801"/>
    </source>
</evidence>
<evidence type="ECO:0000256" key="7">
    <source>
        <dbReference type="ARBA" id="ARBA00041839"/>
    </source>
</evidence>
<dbReference type="EC" id="3.1.3.16" evidence="2"/>
<dbReference type="InterPro" id="IPR051021">
    <property type="entry name" value="Mito_Ser/Thr_phosphatase"/>
</dbReference>
<proteinExistence type="inferred from homology"/>
<organism evidence="8 9">
    <name type="scientific">Oikopleura dioica</name>
    <name type="common">Tunicate</name>
    <dbReference type="NCBI Taxonomy" id="34765"/>
    <lineage>
        <taxon>Eukaryota</taxon>
        <taxon>Metazoa</taxon>
        <taxon>Chordata</taxon>
        <taxon>Tunicata</taxon>
        <taxon>Appendicularia</taxon>
        <taxon>Copelata</taxon>
        <taxon>Oikopleuridae</taxon>
        <taxon>Oikopleura</taxon>
    </lineage>
</organism>
<evidence type="ECO:0000256" key="1">
    <source>
        <dbReference type="ARBA" id="ARBA00006717"/>
    </source>
</evidence>
<accession>A0ABN7RVD2</accession>
<dbReference type="CDD" id="cd07067">
    <property type="entry name" value="HP_PGM_like"/>
    <property type="match status" value="1"/>
</dbReference>
<gene>
    <name evidence="8" type="ORF">OKIOD_LOCUS1904</name>
</gene>
<evidence type="ECO:0000256" key="5">
    <source>
        <dbReference type="ARBA" id="ARBA00039765"/>
    </source>
</evidence>
<dbReference type="Pfam" id="PF00300">
    <property type="entry name" value="His_Phos_1"/>
    <property type="match status" value="1"/>
</dbReference>
<dbReference type="Proteomes" id="UP001158576">
    <property type="component" value="Chromosome PAR"/>
</dbReference>
<evidence type="ECO:0000256" key="2">
    <source>
        <dbReference type="ARBA" id="ARBA00013081"/>
    </source>
</evidence>
<keyword evidence="9" id="KW-1185">Reference proteome</keyword>
<dbReference type="SUPFAM" id="SSF53254">
    <property type="entry name" value="Phosphoglycerate mutase-like"/>
    <property type="match status" value="1"/>
</dbReference>
<dbReference type="InterPro" id="IPR029033">
    <property type="entry name" value="His_PPase_superfam"/>
</dbReference>
<keyword evidence="4" id="KW-0378">Hydrolase</keyword>
<dbReference type="SMART" id="SM00855">
    <property type="entry name" value="PGAM"/>
    <property type="match status" value="1"/>
</dbReference>
<keyword evidence="3" id="KW-1210">Necrosis</keyword>
<protein>
    <recommendedName>
        <fullName evidence="5">Serine/threonine-protein phosphatase PGAM5, mitochondrial</fullName>
        <ecNumber evidence="2">3.1.3.16</ecNumber>
    </recommendedName>
    <alternativeName>
        <fullName evidence="7">Phosphoglycerate mutase family member 5</fullName>
    </alternativeName>
    <alternativeName>
        <fullName evidence="6">Serine/threonine-protein phosphatase Pgam5, mitochondrial</fullName>
    </alternativeName>
</protein>
<sequence length="257" mass="29779">MNRRVLSIASAGIATSFVTFRNRQKKRPVAAKEYLLSPKLEHDFDLKWDKLKPRSGYRDIYLVRHGQYHVKEKKREDKLLTELGHKQAHATGEWFRNRQIKPTEFIISTMPRAKQTAENILAEMGDLVSEDVIHRTEMVEEGAPPTAPIPKRKHYESDEYKRYLHADGGRIEAGFRKYIHRGYASEEKGENQVAIIVCHANVIRYFMMRLMQVDGSAWLRFGLNHGSVTHVRIFGNGDVRVYSMGDNAFMDRSLFSI</sequence>
<evidence type="ECO:0000313" key="8">
    <source>
        <dbReference type="EMBL" id="CAG5083320.1"/>
    </source>
</evidence>
<evidence type="ECO:0000313" key="9">
    <source>
        <dbReference type="Proteomes" id="UP001158576"/>
    </source>
</evidence>
<evidence type="ECO:0000256" key="3">
    <source>
        <dbReference type="ARBA" id="ARBA00022590"/>
    </source>
</evidence>
<dbReference type="PANTHER" id="PTHR20935:SF0">
    <property type="entry name" value="SERINE_THREONINE-PROTEIN PHOSPHATASE PGAM5, MITOCHONDRIAL"/>
    <property type="match status" value="1"/>
</dbReference>
<dbReference type="InterPro" id="IPR013078">
    <property type="entry name" value="His_Pase_superF_clade-1"/>
</dbReference>
<dbReference type="EMBL" id="OU015568">
    <property type="protein sequence ID" value="CAG5083320.1"/>
    <property type="molecule type" value="Genomic_DNA"/>
</dbReference>
<name>A0ABN7RVD2_OIKDI</name>
<dbReference type="Gene3D" id="3.40.50.1240">
    <property type="entry name" value="Phosphoglycerate mutase-like"/>
    <property type="match status" value="1"/>
</dbReference>